<keyword evidence="5" id="KW-1185">Reference proteome</keyword>
<dbReference type="Gene3D" id="2.60.40.3180">
    <property type="entry name" value="Transcription factor COE1, DNA-binding domain"/>
    <property type="match status" value="1"/>
</dbReference>
<keyword evidence="1" id="KW-0217">Developmental protein</keyword>
<dbReference type="InterPro" id="IPR038173">
    <property type="entry name" value="COE_DBD_sf"/>
</dbReference>
<dbReference type="GO" id="GO:0008270">
    <property type="term" value="F:zinc ion binding"/>
    <property type="evidence" value="ECO:0007669"/>
    <property type="project" value="UniProtKB-KW"/>
</dbReference>
<dbReference type="InterPro" id="IPR003523">
    <property type="entry name" value="Transcription_factor_COE"/>
</dbReference>
<evidence type="ECO:0000313" key="5">
    <source>
        <dbReference type="Proteomes" id="UP000278807"/>
    </source>
</evidence>
<dbReference type="OrthoDB" id="25246at2759"/>
<keyword evidence="1" id="KW-0863">Zinc-finger</keyword>
<proteinExistence type="inferred from homology"/>
<dbReference type="STRING" id="102285.A0A0R3T5Z0"/>
<sequence>MTQMFTHQQPHFQQPSGQGQGGEESTFQNSSGHSTDQSPLYTSGNRNGYPPFSSQSDERGYVNPTTAPTTDDATLFTSPATQFNFVRSWIAQHHHLHQTDVNNAHNHLNQSEVGYQPAGGLQTYPPTGNQFGSIVEGGSGFGQVPSGMNSPNRFGMFQTVAGAGTNPPTMVGYSGLFQRCSQRGTHNEVHSARFEKQPPNNLRKSNFFHFVLALYDRNRHPIEVERAAFIDFVEKERTSLLH</sequence>
<dbReference type="GO" id="GO:0006355">
    <property type="term" value="P:regulation of DNA-templated transcription"/>
    <property type="evidence" value="ECO:0007669"/>
    <property type="project" value="InterPro"/>
</dbReference>
<keyword evidence="1" id="KW-0238">DNA-binding</keyword>
<evidence type="ECO:0000256" key="2">
    <source>
        <dbReference type="SAM" id="MobiDB-lite"/>
    </source>
</evidence>
<feature type="compositionally biased region" description="Low complexity" evidence="2">
    <location>
        <begin position="7"/>
        <end position="28"/>
    </location>
</feature>
<evidence type="ECO:0000256" key="1">
    <source>
        <dbReference type="RuleBase" id="RU004489"/>
    </source>
</evidence>
<dbReference type="InterPro" id="IPR032200">
    <property type="entry name" value="COE_DBD"/>
</dbReference>
<feature type="domain" description="Transcription factor COE DNA-binding" evidence="3">
    <location>
        <begin position="184"/>
        <end position="238"/>
    </location>
</feature>
<organism evidence="6">
    <name type="scientific">Rodentolepis nana</name>
    <name type="common">Dwarf tapeworm</name>
    <name type="synonym">Hymenolepis nana</name>
    <dbReference type="NCBI Taxonomy" id="102285"/>
    <lineage>
        <taxon>Eukaryota</taxon>
        <taxon>Metazoa</taxon>
        <taxon>Spiralia</taxon>
        <taxon>Lophotrochozoa</taxon>
        <taxon>Platyhelminthes</taxon>
        <taxon>Cestoda</taxon>
        <taxon>Eucestoda</taxon>
        <taxon>Cyclophyllidea</taxon>
        <taxon>Hymenolepididae</taxon>
        <taxon>Rodentolepis</taxon>
    </lineage>
</organism>
<dbReference type="EMBL" id="UZAE01001213">
    <property type="protein sequence ID" value="VDN98336.1"/>
    <property type="molecule type" value="Genomic_DNA"/>
</dbReference>
<dbReference type="Proteomes" id="UP000278807">
    <property type="component" value="Unassembled WGS sequence"/>
</dbReference>
<protein>
    <submittedName>
        <fullName evidence="6">COE1_DBD domain-containing protein</fullName>
    </submittedName>
</protein>
<keyword evidence="1" id="KW-0804">Transcription</keyword>
<gene>
    <name evidence="4" type="ORF">HNAJ_LOCUS2477</name>
</gene>
<dbReference type="PANTHER" id="PTHR10747">
    <property type="entry name" value="TRANSCRIPTION FACTOR COE FAMILY MEMBER"/>
    <property type="match status" value="1"/>
</dbReference>
<name>A0A0R3T5Z0_RODNA</name>
<evidence type="ECO:0000259" key="3">
    <source>
        <dbReference type="Pfam" id="PF16422"/>
    </source>
</evidence>
<feature type="compositionally biased region" description="Low complexity" evidence="2">
    <location>
        <begin position="64"/>
        <end position="74"/>
    </location>
</feature>
<evidence type="ECO:0000313" key="6">
    <source>
        <dbReference type="WBParaSite" id="HNAJ_0000247801-mRNA-1"/>
    </source>
</evidence>
<accession>A0A0R3T5Z0</accession>
<dbReference type="Pfam" id="PF16422">
    <property type="entry name" value="COE1_DBD"/>
    <property type="match status" value="1"/>
</dbReference>
<comment type="subcellular location">
    <subcellularLocation>
        <location evidence="1">Nucleus</location>
    </subcellularLocation>
</comment>
<reference evidence="4 5" key="2">
    <citation type="submission" date="2018-11" db="EMBL/GenBank/DDBJ databases">
        <authorList>
            <consortium name="Pathogen Informatics"/>
        </authorList>
    </citation>
    <scope>NUCLEOTIDE SEQUENCE [LARGE SCALE GENOMIC DNA]</scope>
</reference>
<feature type="region of interest" description="Disordered" evidence="2">
    <location>
        <begin position="1"/>
        <end position="75"/>
    </location>
</feature>
<keyword evidence="1" id="KW-0805">Transcription regulation</keyword>
<keyword evidence="1" id="KW-0539">Nucleus</keyword>
<dbReference type="WBParaSite" id="HNAJ_0000247801-mRNA-1">
    <property type="protein sequence ID" value="HNAJ_0000247801-mRNA-1"/>
    <property type="gene ID" value="HNAJ_0000247801"/>
</dbReference>
<reference evidence="6" key="1">
    <citation type="submission" date="2017-02" db="UniProtKB">
        <authorList>
            <consortium name="WormBaseParasite"/>
        </authorList>
    </citation>
    <scope>IDENTIFICATION</scope>
</reference>
<comment type="similarity">
    <text evidence="1">Belongs to the COE family.</text>
</comment>
<dbReference type="AlphaFoldDB" id="A0A0R3T5Z0"/>
<keyword evidence="1" id="KW-0479">Metal-binding</keyword>
<feature type="compositionally biased region" description="Polar residues" evidence="2">
    <location>
        <begin position="29"/>
        <end position="46"/>
    </location>
</feature>
<dbReference type="GO" id="GO:0003677">
    <property type="term" value="F:DNA binding"/>
    <property type="evidence" value="ECO:0007669"/>
    <property type="project" value="UniProtKB-KW"/>
</dbReference>
<evidence type="ECO:0000313" key="4">
    <source>
        <dbReference type="EMBL" id="VDN98336.1"/>
    </source>
</evidence>
<keyword evidence="1" id="KW-0862">Zinc</keyword>
<dbReference type="GO" id="GO:0005634">
    <property type="term" value="C:nucleus"/>
    <property type="evidence" value="ECO:0007669"/>
    <property type="project" value="UniProtKB-SubCell"/>
</dbReference>